<feature type="domain" description="YCII-related" evidence="2">
    <location>
        <begin position="23"/>
        <end position="115"/>
    </location>
</feature>
<dbReference type="AlphaFoldDB" id="A0A1J5SI42"/>
<protein>
    <submittedName>
        <fullName evidence="3">YCII-related domain protein</fullName>
    </submittedName>
</protein>
<dbReference type="SUPFAM" id="SSF54909">
    <property type="entry name" value="Dimeric alpha+beta barrel"/>
    <property type="match status" value="1"/>
</dbReference>
<dbReference type="PANTHER" id="PTHR35174">
    <property type="entry name" value="BLL7171 PROTEIN-RELATED"/>
    <property type="match status" value="1"/>
</dbReference>
<comment type="caution">
    <text evidence="3">The sequence shown here is derived from an EMBL/GenBank/DDBJ whole genome shotgun (WGS) entry which is preliminary data.</text>
</comment>
<dbReference type="InterPro" id="IPR011008">
    <property type="entry name" value="Dimeric_a/b-barrel"/>
</dbReference>
<sequence length="135" mass="14855">MDTSPSPKSQYLLFFRNSGPENYQGLSPEQRQRLVERWNAWFEGLVAQGKASEGQPLETETRVVSGPGGRRIVDGPFPEAKEAIGGYVRLEVAGLDEATEIARRHPGLEHGLVIEIRELTPHCHLGVRTRPAAGA</sequence>
<dbReference type="EMBL" id="MLJW01000033">
    <property type="protein sequence ID" value="OIR08145.1"/>
    <property type="molecule type" value="Genomic_DNA"/>
</dbReference>
<gene>
    <name evidence="3" type="ORF">GALL_96460</name>
</gene>
<evidence type="ECO:0000259" key="2">
    <source>
        <dbReference type="Pfam" id="PF03795"/>
    </source>
</evidence>
<organism evidence="3">
    <name type="scientific">mine drainage metagenome</name>
    <dbReference type="NCBI Taxonomy" id="410659"/>
    <lineage>
        <taxon>unclassified sequences</taxon>
        <taxon>metagenomes</taxon>
        <taxon>ecological metagenomes</taxon>
    </lineage>
</organism>
<dbReference type="InterPro" id="IPR005545">
    <property type="entry name" value="YCII"/>
</dbReference>
<proteinExistence type="predicted"/>
<dbReference type="Pfam" id="PF03795">
    <property type="entry name" value="YCII"/>
    <property type="match status" value="1"/>
</dbReference>
<evidence type="ECO:0000256" key="1">
    <source>
        <dbReference type="SAM" id="MobiDB-lite"/>
    </source>
</evidence>
<dbReference type="Gene3D" id="3.30.70.1060">
    <property type="entry name" value="Dimeric alpha+beta barrel"/>
    <property type="match status" value="1"/>
</dbReference>
<accession>A0A1J5SI42</accession>
<feature type="region of interest" description="Disordered" evidence="1">
    <location>
        <begin position="49"/>
        <end position="76"/>
    </location>
</feature>
<reference evidence="3" key="1">
    <citation type="submission" date="2016-10" db="EMBL/GenBank/DDBJ databases">
        <title>Sequence of Gallionella enrichment culture.</title>
        <authorList>
            <person name="Poehlein A."/>
            <person name="Muehling M."/>
            <person name="Daniel R."/>
        </authorList>
    </citation>
    <scope>NUCLEOTIDE SEQUENCE</scope>
</reference>
<name>A0A1J5SI42_9ZZZZ</name>
<dbReference type="PANTHER" id="PTHR35174:SF3">
    <property type="entry name" value="BLL7171 PROTEIN"/>
    <property type="match status" value="1"/>
</dbReference>
<evidence type="ECO:0000313" key="3">
    <source>
        <dbReference type="EMBL" id="OIR08145.1"/>
    </source>
</evidence>